<protein>
    <submittedName>
        <fullName evidence="2">Uncharacterized protein</fullName>
    </submittedName>
</protein>
<dbReference type="Proteomes" id="UP000620124">
    <property type="component" value="Unassembled WGS sequence"/>
</dbReference>
<organism evidence="2 3">
    <name type="scientific">Mycena venus</name>
    <dbReference type="NCBI Taxonomy" id="2733690"/>
    <lineage>
        <taxon>Eukaryota</taxon>
        <taxon>Fungi</taxon>
        <taxon>Dikarya</taxon>
        <taxon>Basidiomycota</taxon>
        <taxon>Agaricomycotina</taxon>
        <taxon>Agaricomycetes</taxon>
        <taxon>Agaricomycetidae</taxon>
        <taxon>Agaricales</taxon>
        <taxon>Marasmiineae</taxon>
        <taxon>Mycenaceae</taxon>
        <taxon>Mycena</taxon>
    </lineage>
</organism>
<evidence type="ECO:0000256" key="1">
    <source>
        <dbReference type="SAM" id="MobiDB-lite"/>
    </source>
</evidence>
<feature type="compositionally biased region" description="Polar residues" evidence="1">
    <location>
        <begin position="221"/>
        <end position="230"/>
    </location>
</feature>
<evidence type="ECO:0000313" key="2">
    <source>
        <dbReference type="EMBL" id="KAF7328325.1"/>
    </source>
</evidence>
<proteinExistence type="predicted"/>
<comment type="caution">
    <text evidence="2">The sequence shown here is derived from an EMBL/GenBank/DDBJ whole genome shotgun (WGS) entry which is preliminary data.</text>
</comment>
<feature type="region of interest" description="Disordered" evidence="1">
    <location>
        <begin position="221"/>
        <end position="245"/>
    </location>
</feature>
<name>A0A8H6TZG2_9AGAR</name>
<keyword evidence="3" id="KW-1185">Reference proteome</keyword>
<evidence type="ECO:0000313" key="3">
    <source>
        <dbReference type="Proteomes" id="UP000620124"/>
    </source>
</evidence>
<accession>A0A8H6TZG2</accession>
<dbReference type="EMBL" id="JACAZI010000036">
    <property type="protein sequence ID" value="KAF7328325.1"/>
    <property type="molecule type" value="Genomic_DNA"/>
</dbReference>
<gene>
    <name evidence="2" type="ORF">MVEN_02547900</name>
</gene>
<sequence length="269" mass="30196">MQAASTVACRQLHRLTHVSRLRQSRAAKNLSLFRANEPARRGQPRPGIDLASRMQRRPVLVFMPTLCKLNMAENMPHTSRTSHVRLVMLGHRAIAALYPLHSSRLRPHGPQDFRSFVSSARASKEVDPYAISAFYTHFWSVFEPYPSFSLTFLYIVMTLDIQGKFPCVLVILVFLYDGNDVELLSLRTPRFNGTLASVPTGCIVISDQCWISDHRGLPPTVSTNPTQGANSPPSSSTPSGPRWRRTHPDRRYHDFAFAGANGLSDHFVV</sequence>
<reference evidence="2" key="1">
    <citation type="submission" date="2020-05" db="EMBL/GenBank/DDBJ databases">
        <title>Mycena genomes resolve the evolution of fungal bioluminescence.</title>
        <authorList>
            <person name="Tsai I.J."/>
        </authorList>
    </citation>
    <scope>NUCLEOTIDE SEQUENCE</scope>
    <source>
        <strain evidence="2">CCC161011</strain>
    </source>
</reference>
<feature type="compositionally biased region" description="Low complexity" evidence="1">
    <location>
        <begin position="231"/>
        <end position="241"/>
    </location>
</feature>
<dbReference type="AlphaFoldDB" id="A0A8H6TZG2"/>